<evidence type="ECO:0000313" key="2">
    <source>
        <dbReference type="EMBL" id="RRT54486.1"/>
    </source>
</evidence>
<reference evidence="2 3" key="1">
    <citation type="journal article" date="2014" name="Agronomy (Basel)">
        <title>A Draft Genome Sequence for Ensete ventricosum, the Drought-Tolerant Tree Against Hunger.</title>
        <authorList>
            <person name="Harrison J."/>
            <person name="Moore K.A."/>
            <person name="Paszkiewicz K."/>
            <person name="Jones T."/>
            <person name="Grant M."/>
            <person name="Ambacheew D."/>
            <person name="Muzemil S."/>
            <person name="Studholme D.J."/>
        </authorList>
    </citation>
    <scope>NUCLEOTIDE SEQUENCE [LARGE SCALE GENOMIC DNA]</scope>
</reference>
<feature type="compositionally biased region" description="Low complexity" evidence="1">
    <location>
        <begin position="110"/>
        <end position="130"/>
    </location>
</feature>
<feature type="region of interest" description="Disordered" evidence="1">
    <location>
        <begin position="72"/>
        <end position="130"/>
    </location>
</feature>
<dbReference type="AlphaFoldDB" id="A0A426YRX5"/>
<evidence type="ECO:0000256" key="1">
    <source>
        <dbReference type="SAM" id="MobiDB-lite"/>
    </source>
</evidence>
<protein>
    <submittedName>
        <fullName evidence="2">Uncharacterized protein</fullName>
    </submittedName>
</protein>
<comment type="caution">
    <text evidence="2">The sequence shown here is derived from an EMBL/GenBank/DDBJ whole genome shotgun (WGS) entry which is preliminary data.</text>
</comment>
<accession>A0A426YRX5</accession>
<dbReference type="EMBL" id="AMZH03010583">
    <property type="protein sequence ID" value="RRT54486.1"/>
    <property type="molecule type" value="Genomic_DNA"/>
</dbReference>
<dbReference type="Proteomes" id="UP000287651">
    <property type="component" value="Unassembled WGS sequence"/>
</dbReference>
<organism evidence="2 3">
    <name type="scientific">Ensete ventricosum</name>
    <name type="common">Abyssinian banana</name>
    <name type="synonym">Musa ensete</name>
    <dbReference type="NCBI Taxonomy" id="4639"/>
    <lineage>
        <taxon>Eukaryota</taxon>
        <taxon>Viridiplantae</taxon>
        <taxon>Streptophyta</taxon>
        <taxon>Embryophyta</taxon>
        <taxon>Tracheophyta</taxon>
        <taxon>Spermatophyta</taxon>
        <taxon>Magnoliopsida</taxon>
        <taxon>Liliopsida</taxon>
        <taxon>Zingiberales</taxon>
        <taxon>Musaceae</taxon>
        <taxon>Ensete</taxon>
    </lineage>
</organism>
<evidence type="ECO:0000313" key="3">
    <source>
        <dbReference type="Proteomes" id="UP000287651"/>
    </source>
</evidence>
<gene>
    <name evidence="2" type="ORF">B296_00017002</name>
</gene>
<name>A0A426YRX5_ENSVE</name>
<sequence length="130" mass="13678">MMVNMTSKAIVEIARMVFILISAAHVMLLLRFPNSCIKAKPIGAVPAGTASCNQPTGVVSNRERTRKGCRLQGAHSQPCRQQGRRHCPQGWPPLSRVVVGGQGQSPPTQGNSGNDGSSGADGARGVRASF</sequence>
<proteinExistence type="predicted"/>